<reference evidence="1 2" key="1">
    <citation type="submission" date="2018-08" db="EMBL/GenBank/DDBJ databases">
        <title>A genome reference for cultivated species of the human gut microbiota.</title>
        <authorList>
            <person name="Zou Y."/>
            <person name="Xue W."/>
            <person name="Luo G."/>
        </authorList>
    </citation>
    <scope>NUCLEOTIDE SEQUENCE [LARGE SCALE GENOMIC DNA]</scope>
    <source>
        <strain evidence="1 2">AF42-9</strain>
    </source>
</reference>
<dbReference type="InterPro" id="IPR008969">
    <property type="entry name" value="CarboxyPept-like_regulatory"/>
</dbReference>
<gene>
    <name evidence="1" type="ORF">DW060_11030</name>
</gene>
<evidence type="ECO:0000313" key="2">
    <source>
        <dbReference type="Proteomes" id="UP000286598"/>
    </source>
</evidence>
<accession>A0A415GGK7</accession>
<dbReference type="Gene3D" id="1.25.40.10">
    <property type="entry name" value="Tetratricopeptide repeat domain"/>
    <property type="match status" value="1"/>
</dbReference>
<dbReference type="SUPFAM" id="SSF49464">
    <property type="entry name" value="Carboxypeptidase regulatory domain-like"/>
    <property type="match status" value="1"/>
</dbReference>
<proteinExistence type="predicted"/>
<keyword evidence="2" id="KW-1185">Reference proteome</keyword>
<dbReference type="AlphaFoldDB" id="A0A415GGK7"/>
<comment type="caution">
    <text evidence="1">The sequence shown here is derived from an EMBL/GenBank/DDBJ whole genome shotgun (WGS) entry which is preliminary data.</text>
</comment>
<dbReference type="Pfam" id="PF13715">
    <property type="entry name" value="CarbopepD_reg_2"/>
    <property type="match status" value="1"/>
</dbReference>
<sequence length="696" mass="79812">MKSIISQYITLHIKRLLIVLVAVISFSLEAEAQGVIRFTGRVVSKQTGEPLIGVNITDIKLRRALAVTDEDGRFSMNTQIGAQLRFSMIGAKPEILKVKNDKFTEVKLNEDDITLGEVVVKTKRITDRIMPEPTDIEVKGNWLYVRTRVRVPKEMFRSNRRLVVQPILNNVTDKQLTLLRPMVYDGKKYNITQDRLYNYDIKNSDNGDPLAKYITVKSRTLRENGRDNDILGYTDSIYVENLKADYSCDVYMAIEDYTHILYRDTTIIARGTVNPLRWLDCSIMGSTLNDEAYYPTPEKQMRNSKGSINLKFLIGKSTLNIDDPQNHAEIEKLRRQIDAIRADKDATLLSFELEGISSPDGRLSRNQTLARQRMEFALGHIRSQLPDDLRNDMEFGTKSSVATWSDVVTLLRRDSLFSEADKVQGIIDRYADPNVQSGRMRRLPFYNSVLEARYLPQLRQVNYTMNYAIFRQLTIDEIRQLYADDYHKLSRYEFFMLYRNESDPKKRETILRQALEMFPSFMIAANDLAALLIERGEPDPELLEKFAGEKAPVAVNTNHAIALLKDQQYGEADEIMSYVPKTDNTRLLHAVNGAFNGRYEDNYSVIAATSKRNNLLMLLAMKRNSEALKLSRELPDDEALTHYLRAVCLNRAEDAVGAYDELKRAFEMDPSLKNIAHVDGDVNDLLVEKHNKEGLQ</sequence>
<protein>
    <submittedName>
        <fullName evidence="1">Uncharacterized protein</fullName>
    </submittedName>
</protein>
<organism evidence="1 2">
    <name type="scientific">Leyella stercorea</name>
    <dbReference type="NCBI Taxonomy" id="363265"/>
    <lineage>
        <taxon>Bacteria</taxon>
        <taxon>Pseudomonadati</taxon>
        <taxon>Bacteroidota</taxon>
        <taxon>Bacteroidia</taxon>
        <taxon>Bacteroidales</taxon>
        <taxon>Prevotellaceae</taxon>
        <taxon>Leyella</taxon>
    </lineage>
</organism>
<dbReference type="Proteomes" id="UP000286598">
    <property type="component" value="Unassembled WGS sequence"/>
</dbReference>
<dbReference type="EMBL" id="QRNO01000069">
    <property type="protein sequence ID" value="RHK48235.1"/>
    <property type="molecule type" value="Genomic_DNA"/>
</dbReference>
<dbReference type="InterPro" id="IPR011990">
    <property type="entry name" value="TPR-like_helical_dom_sf"/>
</dbReference>
<name>A0A415GGK7_9BACT</name>
<dbReference type="OrthoDB" id="1057719at2"/>
<evidence type="ECO:0000313" key="1">
    <source>
        <dbReference type="EMBL" id="RHK48235.1"/>
    </source>
</evidence>
<dbReference type="SUPFAM" id="SSF48452">
    <property type="entry name" value="TPR-like"/>
    <property type="match status" value="1"/>
</dbReference>